<feature type="compositionally biased region" description="Polar residues" evidence="1">
    <location>
        <begin position="187"/>
        <end position="196"/>
    </location>
</feature>
<feature type="compositionally biased region" description="Basic and acidic residues" evidence="1">
    <location>
        <begin position="341"/>
        <end position="376"/>
    </location>
</feature>
<proteinExistence type="predicted"/>
<protein>
    <submittedName>
        <fullName evidence="3">Nonsense-mediated mRNA decay protein</fullName>
    </submittedName>
</protein>
<dbReference type="Pfam" id="PF10373">
    <property type="entry name" value="EST1_DNA_bind"/>
    <property type="match status" value="1"/>
</dbReference>
<evidence type="ECO:0000313" key="3">
    <source>
        <dbReference type="EMBL" id="CDZ96423.1"/>
    </source>
</evidence>
<name>A0A0F7SFP2_PHARH</name>
<feature type="region of interest" description="Disordered" evidence="1">
    <location>
        <begin position="1"/>
        <end position="382"/>
    </location>
</feature>
<dbReference type="GO" id="GO:0000184">
    <property type="term" value="P:nuclear-transcribed mRNA catabolic process, nonsense-mediated decay"/>
    <property type="evidence" value="ECO:0007669"/>
    <property type="project" value="TreeGrafter"/>
</dbReference>
<feature type="compositionally biased region" description="Polar residues" evidence="1">
    <location>
        <begin position="249"/>
        <end position="260"/>
    </location>
</feature>
<dbReference type="Pfam" id="PF13638">
    <property type="entry name" value="PIN_4"/>
    <property type="match status" value="1"/>
</dbReference>
<dbReference type="GO" id="GO:0005697">
    <property type="term" value="C:telomerase holoenzyme complex"/>
    <property type="evidence" value="ECO:0007669"/>
    <property type="project" value="TreeGrafter"/>
</dbReference>
<dbReference type="InterPro" id="IPR002716">
    <property type="entry name" value="PIN_dom"/>
</dbReference>
<dbReference type="GO" id="GO:0042162">
    <property type="term" value="F:telomeric DNA binding"/>
    <property type="evidence" value="ECO:0007669"/>
    <property type="project" value="TreeGrafter"/>
</dbReference>
<feature type="region of interest" description="Disordered" evidence="1">
    <location>
        <begin position="1344"/>
        <end position="1365"/>
    </location>
</feature>
<feature type="compositionally biased region" description="Low complexity" evidence="1">
    <location>
        <begin position="216"/>
        <end position="225"/>
    </location>
</feature>
<accession>A0A0F7SFP2</accession>
<feature type="compositionally biased region" description="Low complexity" evidence="1">
    <location>
        <begin position="569"/>
        <end position="581"/>
    </location>
</feature>
<feature type="region of interest" description="Disordered" evidence="1">
    <location>
        <begin position="802"/>
        <end position="830"/>
    </location>
</feature>
<feature type="compositionally biased region" description="Polar residues" evidence="1">
    <location>
        <begin position="293"/>
        <end position="326"/>
    </location>
</feature>
<feature type="compositionally biased region" description="Low complexity" evidence="1">
    <location>
        <begin position="32"/>
        <end position="43"/>
    </location>
</feature>
<feature type="region of interest" description="Disordered" evidence="1">
    <location>
        <begin position="569"/>
        <end position="588"/>
    </location>
</feature>
<feature type="region of interest" description="Disordered" evidence="1">
    <location>
        <begin position="1129"/>
        <end position="1155"/>
    </location>
</feature>
<dbReference type="GO" id="GO:0070034">
    <property type="term" value="F:telomerase RNA binding"/>
    <property type="evidence" value="ECO:0007669"/>
    <property type="project" value="TreeGrafter"/>
</dbReference>
<dbReference type="SMART" id="SM00670">
    <property type="entry name" value="PINc"/>
    <property type="match status" value="1"/>
</dbReference>
<dbReference type="InterPro" id="IPR011990">
    <property type="entry name" value="TPR-like_helical_dom_sf"/>
</dbReference>
<feature type="compositionally biased region" description="Polar residues" evidence="1">
    <location>
        <begin position="149"/>
        <end position="177"/>
    </location>
</feature>
<reference evidence="3" key="1">
    <citation type="submission" date="2014-08" db="EMBL/GenBank/DDBJ databases">
        <authorList>
            <person name="Sharma Rahul"/>
            <person name="Thines Marco"/>
        </authorList>
    </citation>
    <scope>NUCLEOTIDE SEQUENCE</scope>
</reference>
<dbReference type="CDD" id="cd09880">
    <property type="entry name" value="PIN_Smg5-6-like"/>
    <property type="match status" value="1"/>
</dbReference>
<dbReference type="Gene3D" id="3.40.50.1010">
    <property type="entry name" value="5'-nuclease"/>
    <property type="match status" value="1"/>
</dbReference>
<feature type="compositionally biased region" description="Pro residues" evidence="1">
    <location>
        <begin position="22"/>
        <end position="31"/>
    </location>
</feature>
<dbReference type="InterPro" id="IPR018834">
    <property type="entry name" value="DNA/RNA-bd_Est1-type"/>
</dbReference>
<dbReference type="EMBL" id="LN483144">
    <property type="protein sequence ID" value="CDZ96423.1"/>
    <property type="molecule type" value="Genomic_DNA"/>
</dbReference>
<sequence>MSDQDTPETFTHPVSSRLGRSPYPPPPPIPASPSRSRSALPQPGDEVYTSSRWNENPDKEKETGRDKERRPRATYPSNMSNSRLAVPHPPTPPPHRSTSSPKRSYAPSNNRSSHHPQSSQPHSFASSSRRYPRAAVSGSDYDRSLPVKTLTSTATSTSIDGSHPESLNMSQGTSVTLPSGLAASVTKHGTNSSSGRTLFDPMGGRANSSREPGPTRSGASVGSSSRRSHDRAAGSSGSTPIGGYGNHALPNQTISMSPSGSFAPGMTNVGSSSEQPRQLFDPRLHDPVRFAQRSRNGAPSVTSNSTGTSHPSVSSKTASTTLTSIHEPSGDRERERRKRREGSERKAKSRNGDRDETKSRSSEGSESLKDRQRGKGGDTGVLGTLREQYKAIQALELNLQDIHRRMGRDEVVLLGSGVHLGAKMGDEGWVELISRHMKLAHAHHDFLTASLDARLPASLHSLPVKYNIPARLWQNSFHLLIERMRSTWLAPSSSTSRDLATISDTLASASTSSARALEHLTDYILDAYSFYTTLLDEQVLQSFRSAWIEALGDLARYRMAVANMVGSTAASSGAGTTSASSRLGEESDRMARIDDEEEEAQMVPSGNSIGKEVADAWDVEDRETWRTTARDWYALGVGEKPGEGRLHHRLALLSRDVKGEEERALYHFSKSLITNNDFPASRESILPLFDTALQNKRFHPDATASELFVLLHGMIFTKIQLDDFDDIFARFFERLEEDRLGTRPVPSLEWLMMGIINLSACLQYGAEDGLLRRAAAEDIVRKGGKGEDREGSTVMPHAIMVHSGQGKREGPPEGVTGPESDEGSDGLTKDNLDAISSEGEVRQLGTHTVSAEDEESLPLPFRHALRLSFSILSFCLVHPIRKDSSLKSIVNPYIPIFLTFLSTIAKQPLALALVERAVPWEALVSFLNSIPRKVEVKQTVPPKLSGGGPLPEDWCLRGMEWVGRRVYERGFWKQRSNSPTIRDQNDRWSTAVEGPRSGQVVQSEMDVLQFEVESLTMVDSFQEGIVEGEGDGADALDLSLKRWRRIAWSLGVFVRHVPGLEFDRSALSSLSGATSSVGSNVSQAGRKVRIIPRGALQRKLEAWAEERRIQAELVQARLAREEETRLAAWEGSGFDEEEDEEESDPDDEEDPELRALKTQRRQLRAILQETRRNVKPRRSRVANSRAHVRSGAHLSHRSFKTTADLPPVLPGYTVLVFDTNVLLSSLAVFATVVESARWTTMVPLPVITELDGLTKQPPPLGLQANEALAYVTSHIRSHARTLKVQTSRGNYLSDLTIRSEDLSFSFSSDAGLDRARNMDDLILRACSFQEEHFVDRTGILGVSGNRHSNDINDDNDGEGTADRQTEEARKAFAVKVVLMTFDRNLRLRAKAQGIQAVDEKSMLRILGLGRNGKPLAEP</sequence>
<organism evidence="3">
    <name type="scientific">Phaffia rhodozyma</name>
    <name type="common">Yeast</name>
    <name type="synonym">Xanthophyllomyces dendrorhous</name>
    <dbReference type="NCBI Taxonomy" id="264483"/>
    <lineage>
        <taxon>Eukaryota</taxon>
        <taxon>Fungi</taxon>
        <taxon>Dikarya</taxon>
        <taxon>Basidiomycota</taxon>
        <taxon>Agaricomycotina</taxon>
        <taxon>Tremellomycetes</taxon>
        <taxon>Cystofilobasidiales</taxon>
        <taxon>Mrakiaceae</taxon>
        <taxon>Phaffia</taxon>
    </lineage>
</organism>
<feature type="compositionally biased region" description="Low complexity" evidence="1">
    <location>
        <begin position="96"/>
        <end position="129"/>
    </location>
</feature>
<evidence type="ECO:0000256" key="1">
    <source>
        <dbReference type="SAM" id="MobiDB-lite"/>
    </source>
</evidence>
<dbReference type="PANTHER" id="PTHR15696:SF0">
    <property type="entry name" value="TELOMERASE-BINDING PROTEIN EST1A"/>
    <property type="match status" value="1"/>
</dbReference>
<feature type="compositionally biased region" description="Polar residues" evidence="1">
    <location>
        <begin position="1"/>
        <end position="14"/>
    </location>
</feature>
<dbReference type="InterPro" id="IPR045153">
    <property type="entry name" value="Est1/Ebs1-like"/>
</dbReference>
<feature type="compositionally biased region" description="Basic and acidic residues" evidence="1">
    <location>
        <begin position="55"/>
        <end position="71"/>
    </location>
</feature>
<dbReference type="PANTHER" id="PTHR15696">
    <property type="entry name" value="SMG-7 SUPPRESSOR WITH MORPHOLOGICAL EFFECT ON GENITALIA PROTEIN 7"/>
    <property type="match status" value="1"/>
</dbReference>
<feature type="domain" description="PIN" evidence="2">
    <location>
        <begin position="1213"/>
        <end position="1387"/>
    </location>
</feature>
<dbReference type="SUPFAM" id="SSF48452">
    <property type="entry name" value="TPR-like"/>
    <property type="match status" value="1"/>
</dbReference>
<dbReference type="Gene3D" id="1.25.40.10">
    <property type="entry name" value="Tetratricopeptide repeat domain"/>
    <property type="match status" value="1"/>
</dbReference>
<feature type="compositionally biased region" description="Acidic residues" evidence="1">
    <location>
        <begin position="1133"/>
        <end position="1151"/>
    </location>
</feature>
<evidence type="ECO:0000259" key="2">
    <source>
        <dbReference type="SMART" id="SM00670"/>
    </source>
</evidence>